<dbReference type="Gene3D" id="3.40.50.2020">
    <property type="match status" value="1"/>
</dbReference>
<evidence type="ECO:0000259" key="16">
    <source>
        <dbReference type="Pfam" id="PF00156"/>
    </source>
</evidence>
<evidence type="ECO:0000256" key="12">
    <source>
        <dbReference type="ARBA" id="ARBA00022842"/>
    </source>
</evidence>
<comment type="pathway">
    <text evidence="4">Purine metabolism; GMP biosynthesis via salvage pathway; GMP from guanine: step 1/1.</text>
</comment>
<keyword evidence="18" id="KW-1185">Reference proteome</keyword>
<keyword evidence="10 15" id="KW-0660">Purine salvage</keyword>
<keyword evidence="11 15" id="KW-0547">Nucleotide-binding</keyword>
<comment type="subcellular location">
    <subcellularLocation>
        <location evidence="2 15">Cytoplasm</location>
    </subcellularLocation>
</comment>
<evidence type="ECO:0000313" key="18">
    <source>
        <dbReference type="Proteomes" id="UP001224428"/>
    </source>
</evidence>
<evidence type="ECO:0000256" key="1">
    <source>
        <dbReference type="ARBA" id="ARBA00001946"/>
    </source>
</evidence>
<reference evidence="17" key="1">
    <citation type="submission" date="2023-05" db="EMBL/GenBank/DDBJ databases">
        <title>Mycoplasma phocimorsus sp. nov., isolated from Scandinavian patients with seal finger or septic arthritis after contact with seals.</title>
        <authorList>
            <person name="Skafte-Holm A."/>
            <person name="Pedersen T.R."/>
            <person name="Froelund M."/>
            <person name="Stegger M."/>
            <person name="Qvortrup K."/>
            <person name="Michaels D.L."/>
            <person name="Brown D.R."/>
            <person name="Jensen J.S."/>
        </authorList>
    </citation>
    <scope>NUCLEOTIDE SEQUENCE</scope>
    <source>
        <strain evidence="17">M5725</strain>
    </source>
</reference>
<comment type="catalytic activity">
    <reaction evidence="13">
        <text>GMP + diphosphate = guanine + 5-phospho-alpha-D-ribose 1-diphosphate</text>
        <dbReference type="Rhea" id="RHEA:25424"/>
        <dbReference type="ChEBI" id="CHEBI:16235"/>
        <dbReference type="ChEBI" id="CHEBI:33019"/>
        <dbReference type="ChEBI" id="CHEBI:58017"/>
        <dbReference type="ChEBI" id="CHEBI:58115"/>
        <dbReference type="EC" id="2.4.2.8"/>
    </reaction>
    <physiologicalReaction direction="right-to-left" evidence="13">
        <dbReference type="Rhea" id="RHEA:25426"/>
    </physiologicalReaction>
</comment>
<comment type="cofactor">
    <cofactor evidence="1 15">
        <name>Mg(2+)</name>
        <dbReference type="ChEBI" id="CHEBI:18420"/>
    </cofactor>
</comment>
<evidence type="ECO:0000256" key="14">
    <source>
        <dbReference type="ARBA" id="ARBA00049402"/>
    </source>
</evidence>
<comment type="pathway">
    <text evidence="3 15">Purine metabolism; IMP biosynthesis via salvage pathway; IMP from hypoxanthine: step 1/1.</text>
</comment>
<feature type="domain" description="Phosphoribosyltransferase" evidence="16">
    <location>
        <begin position="13"/>
        <end position="162"/>
    </location>
</feature>
<dbReference type="Proteomes" id="UP001224428">
    <property type="component" value="Unassembled WGS sequence"/>
</dbReference>
<evidence type="ECO:0000256" key="9">
    <source>
        <dbReference type="ARBA" id="ARBA00022723"/>
    </source>
</evidence>
<dbReference type="InterPro" id="IPR005904">
    <property type="entry name" value="Hxn_phspho_trans"/>
</dbReference>
<keyword evidence="9 15" id="KW-0479">Metal-binding</keyword>
<evidence type="ECO:0000256" key="6">
    <source>
        <dbReference type="ARBA" id="ARBA00022490"/>
    </source>
</evidence>
<evidence type="ECO:0000256" key="11">
    <source>
        <dbReference type="ARBA" id="ARBA00022741"/>
    </source>
</evidence>
<keyword evidence="12 15" id="KW-0460">Magnesium</keyword>
<dbReference type="GO" id="GO:0000287">
    <property type="term" value="F:magnesium ion binding"/>
    <property type="evidence" value="ECO:0007669"/>
    <property type="project" value="TreeGrafter"/>
</dbReference>
<comment type="similarity">
    <text evidence="5 15">Belongs to the purine/pyrimidine phosphoribosyltransferase family.</text>
</comment>
<dbReference type="NCBIfam" id="TIGR01203">
    <property type="entry name" value="HGPRTase"/>
    <property type="match status" value="1"/>
</dbReference>
<dbReference type="EMBL" id="JASDDP010000019">
    <property type="protein sequence ID" value="MDJ1645873.1"/>
    <property type="molecule type" value="Genomic_DNA"/>
</dbReference>
<dbReference type="GO" id="GO:0006178">
    <property type="term" value="P:guanine salvage"/>
    <property type="evidence" value="ECO:0007669"/>
    <property type="project" value="TreeGrafter"/>
</dbReference>
<comment type="caution">
    <text evidence="17">The sequence shown here is derived from an EMBL/GenBank/DDBJ whole genome shotgun (WGS) entry which is preliminary data.</text>
</comment>
<dbReference type="CDD" id="cd06223">
    <property type="entry name" value="PRTases_typeI"/>
    <property type="match status" value="1"/>
</dbReference>
<proteinExistence type="inferred from homology"/>
<dbReference type="GO" id="GO:0032263">
    <property type="term" value="P:GMP salvage"/>
    <property type="evidence" value="ECO:0007669"/>
    <property type="project" value="TreeGrafter"/>
</dbReference>
<dbReference type="GO" id="GO:0052657">
    <property type="term" value="F:guanine phosphoribosyltransferase activity"/>
    <property type="evidence" value="ECO:0007669"/>
    <property type="project" value="UniProtKB-ARBA"/>
</dbReference>
<dbReference type="GO" id="GO:0006166">
    <property type="term" value="P:purine ribonucleoside salvage"/>
    <property type="evidence" value="ECO:0007669"/>
    <property type="project" value="UniProtKB-KW"/>
</dbReference>
<dbReference type="PANTHER" id="PTHR43340">
    <property type="entry name" value="HYPOXANTHINE-GUANINE PHOSPHORIBOSYLTRANSFERASE"/>
    <property type="match status" value="1"/>
</dbReference>
<keyword evidence="6 15" id="KW-0963">Cytoplasm</keyword>
<keyword evidence="7 15" id="KW-0328">Glycosyltransferase</keyword>
<name>A0AAJ1PSB6_9MOLU</name>
<dbReference type="InterPro" id="IPR029057">
    <property type="entry name" value="PRTase-like"/>
</dbReference>
<dbReference type="AlphaFoldDB" id="A0AAJ1PSB6"/>
<dbReference type="GO" id="GO:0004422">
    <property type="term" value="F:hypoxanthine phosphoribosyltransferase activity"/>
    <property type="evidence" value="ECO:0007669"/>
    <property type="project" value="InterPro"/>
</dbReference>
<evidence type="ECO:0000256" key="10">
    <source>
        <dbReference type="ARBA" id="ARBA00022726"/>
    </source>
</evidence>
<evidence type="ECO:0000313" key="17">
    <source>
        <dbReference type="EMBL" id="MDJ1645873.1"/>
    </source>
</evidence>
<dbReference type="PANTHER" id="PTHR43340:SF1">
    <property type="entry name" value="HYPOXANTHINE PHOSPHORIBOSYLTRANSFERASE"/>
    <property type="match status" value="1"/>
</dbReference>
<evidence type="ECO:0000256" key="5">
    <source>
        <dbReference type="ARBA" id="ARBA00008391"/>
    </source>
</evidence>
<evidence type="ECO:0000256" key="3">
    <source>
        <dbReference type="ARBA" id="ARBA00004669"/>
    </source>
</evidence>
<evidence type="ECO:0000256" key="8">
    <source>
        <dbReference type="ARBA" id="ARBA00022679"/>
    </source>
</evidence>
<evidence type="ECO:0000256" key="13">
    <source>
        <dbReference type="ARBA" id="ARBA00048811"/>
    </source>
</evidence>
<dbReference type="RefSeq" id="WP_283823725.1">
    <property type="nucleotide sequence ID" value="NZ_JASDAY010000022.1"/>
</dbReference>
<keyword evidence="8 15" id="KW-0808">Transferase</keyword>
<accession>A0AAJ1PSB6</accession>
<dbReference type="FunFam" id="3.40.50.2020:FF:000006">
    <property type="entry name" value="Hypoxanthine phosphoribosyltransferase"/>
    <property type="match status" value="1"/>
</dbReference>
<comment type="catalytic activity">
    <reaction evidence="14">
        <text>IMP + diphosphate = hypoxanthine + 5-phospho-alpha-D-ribose 1-diphosphate</text>
        <dbReference type="Rhea" id="RHEA:17973"/>
        <dbReference type="ChEBI" id="CHEBI:17368"/>
        <dbReference type="ChEBI" id="CHEBI:33019"/>
        <dbReference type="ChEBI" id="CHEBI:58017"/>
        <dbReference type="ChEBI" id="CHEBI:58053"/>
        <dbReference type="EC" id="2.4.2.8"/>
    </reaction>
    <physiologicalReaction direction="right-to-left" evidence="14">
        <dbReference type="Rhea" id="RHEA:17975"/>
    </physiologicalReaction>
</comment>
<dbReference type="EC" id="2.4.2.8" evidence="15"/>
<dbReference type="SUPFAM" id="SSF53271">
    <property type="entry name" value="PRTase-like"/>
    <property type="match status" value="1"/>
</dbReference>
<evidence type="ECO:0000256" key="4">
    <source>
        <dbReference type="ARBA" id="ARBA00004676"/>
    </source>
</evidence>
<evidence type="ECO:0000256" key="15">
    <source>
        <dbReference type="RuleBase" id="RU364099"/>
    </source>
</evidence>
<dbReference type="InterPro" id="IPR050408">
    <property type="entry name" value="HGPRT"/>
</dbReference>
<sequence length="181" mass="20919">MEKHNEVDKILFSQEQLEARISELSTWVNETYKNEKEPLIMVGLLKGALPFMMQLIKGVEVECILDFMIVSSYGDNFQSTNNVKIVLDLDRDITDKNILIVEEIIDTGQTLDKVKKLLLARKPKSLKIITLLEKKIHRKTDVFPDIYGFEIGDEFVIGFGLDLKDRLRNLPYIGTYNLKKQ</sequence>
<dbReference type="Pfam" id="PF00156">
    <property type="entry name" value="Pribosyltran"/>
    <property type="match status" value="1"/>
</dbReference>
<dbReference type="GO" id="GO:0005829">
    <property type="term" value="C:cytosol"/>
    <property type="evidence" value="ECO:0007669"/>
    <property type="project" value="TreeGrafter"/>
</dbReference>
<evidence type="ECO:0000256" key="7">
    <source>
        <dbReference type="ARBA" id="ARBA00022676"/>
    </source>
</evidence>
<protein>
    <recommendedName>
        <fullName evidence="15">Hypoxanthine phosphoribosyltransferase</fullName>
        <ecNumber evidence="15">2.4.2.8</ecNumber>
    </recommendedName>
</protein>
<dbReference type="InterPro" id="IPR000836">
    <property type="entry name" value="PRTase_dom"/>
</dbReference>
<dbReference type="GO" id="GO:0000166">
    <property type="term" value="F:nucleotide binding"/>
    <property type="evidence" value="ECO:0007669"/>
    <property type="project" value="UniProtKB-KW"/>
</dbReference>
<gene>
    <name evidence="17" type="primary">hpt</name>
    <name evidence="17" type="ORF">QLQ80_02115</name>
</gene>
<dbReference type="GO" id="GO:0046100">
    <property type="term" value="P:hypoxanthine metabolic process"/>
    <property type="evidence" value="ECO:0007669"/>
    <property type="project" value="TreeGrafter"/>
</dbReference>
<dbReference type="GO" id="GO:0032264">
    <property type="term" value="P:IMP salvage"/>
    <property type="evidence" value="ECO:0007669"/>
    <property type="project" value="TreeGrafter"/>
</dbReference>
<organism evidence="17 18">
    <name type="scientific">Mycoplasma phocimorsus</name>
    <dbReference type="NCBI Taxonomy" id="3045839"/>
    <lineage>
        <taxon>Bacteria</taxon>
        <taxon>Bacillati</taxon>
        <taxon>Mycoplasmatota</taxon>
        <taxon>Mollicutes</taxon>
        <taxon>Mycoplasmataceae</taxon>
        <taxon>Mycoplasma</taxon>
    </lineage>
</organism>
<evidence type="ECO:0000256" key="2">
    <source>
        <dbReference type="ARBA" id="ARBA00004496"/>
    </source>
</evidence>